<feature type="domain" description="Rhodopsin" evidence="7">
    <location>
        <begin position="3"/>
        <end position="223"/>
    </location>
</feature>
<feature type="transmembrane region" description="Helical" evidence="6">
    <location>
        <begin position="161"/>
        <end position="179"/>
    </location>
</feature>
<evidence type="ECO:0000256" key="3">
    <source>
        <dbReference type="ARBA" id="ARBA00022989"/>
    </source>
</evidence>
<evidence type="ECO:0000256" key="2">
    <source>
        <dbReference type="ARBA" id="ARBA00022692"/>
    </source>
</evidence>
<dbReference type="InterPro" id="IPR052337">
    <property type="entry name" value="SAT4-like"/>
</dbReference>
<feature type="transmembrane region" description="Helical" evidence="6">
    <location>
        <begin position="79"/>
        <end position="107"/>
    </location>
</feature>
<dbReference type="Proteomes" id="UP001287356">
    <property type="component" value="Unassembled WGS sequence"/>
</dbReference>
<evidence type="ECO:0000256" key="1">
    <source>
        <dbReference type="ARBA" id="ARBA00004141"/>
    </source>
</evidence>
<gene>
    <name evidence="8" type="ORF">B0T24DRAFT_509333</name>
</gene>
<dbReference type="EMBL" id="JAULSN010000003">
    <property type="protein sequence ID" value="KAK3377074.1"/>
    <property type="molecule type" value="Genomic_DNA"/>
</dbReference>
<evidence type="ECO:0000256" key="5">
    <source>
        <dbReference type="ARBA" id="ARBA00038359"/>
    </source>
</evidence>
<dbReference type="GO" id="GO:0016020">
    <property type="term" value="C:membrane"/>
    <property type="evidence" value="ECO:0007669"/>
    <property type="project" value="UniProtKB-SubCell"/>
</dbReference>
<accession>A0AAE0KIF1</accession>
<evidence type="ECO:0000313" key="8">
    <source>
        <dbReference type="EMBL" id="KAK3377074.1"/>
    </source>
</evidence>
<protein>
    <recommendedName>
        <fullName evidence="7">Rhodopsin domain-containing protein</fullName>
    </recommendedName>
</protein>
<dbReference type="InterPro" id="IPR049326">
    <property type="entry name" value="Rhodopsin_dom_fungi"/>
</dbReference>
<reference evidence="8" key="2">
    <citation type="submission" date="2023-06" db="EMBL/GenBank/DDBJ databases">
        <authorList>
            <consortium name="Lawrence Berkeley National Laboratory"/>
            <person name="Haridas S."/>
            <person name="Hensen N."/>
            <person name="Bonometti L."/>
            <person name="Westerberg I."/>
            <person name="Brannstrom I.O."/>
            <person name="Guillou S."/>
            <person name="Cros-Aarteil S."/>
            <person name="Calhoun S."/>
            <person name="Kuo A."/>
            <person name="Mondo S."/>
            <person name="Pangilinan J."/>
            <person name="Riley R."/>
            <person name="Labutti K."/>
            <person name="Andreopoulos B."/>
            <person name="Lipzen A."/>
            <person name="Chen C."/>
            <person name="Yanf M."/>
            <person name="Daum C."/>
            <person name="Ng V."/>
            <person name="Clum A."/>
            <person name="Steindorff A."/>
            <person name="Ohm R."/>
            <person name="Martin F."/>
            <person name="Silar P."/>
            <person name="Natvig D."/>
            <person name="Lalanne C."/>
            <person name="Gautier V."/>
            <person name="Ament-Velasquez S.L."/>
            <person name="Kruys A."/>
            <person name="Hutchinson M.I."/>
            <person name="Powell A.J."/>
            <person name="Barry K."/>
            <person name="Miller A.N."/>
            <person name="Grigoriev I.V."/>
            <person name="Debuchy R."/>
            <person name="Gladieux P."/>
            <person name="Thoren M.H."/>
            <person name="Johannesson H."/>
        </authorList>
    </citation>
    <scope>NUCLEOTIDE SEQUENCE</scope>
    <source>
        <strain evidence="8">CBS 958.72</strain>
    </source>
</reference>
<organism evidence="8 9">
    <name type="scientific">Lasiosphaeria ovina</name>
    <dbReference type="NCBI Taxonomy" id="92902"/>
    <lineage>
        <taxon>Eukaryota</taxon>
        <taxon>Fungi</taxon>
        <taxon>Dikarya</taxon>
        <taxon>Ascomycota</taxon>
        <taxon>Pezizomycotina</taxon>
        <taxon>Sordariomycetes</taxon>
        <taxon>Sordariomycetidae</taxon>
        <taxon>Sordariales</taxon>
        <taxon>Lasiosphaeriaceae</taxon>
        <taxon>Lasiosphaeria</taxon>
    </lineage>
</organism>
<feature type="transmembrane region" description="Helical" evidence="6">
    <location>
        <begin position="6"/>
        <end position="27"/>
    </location>
</feature>
<comment type="caution">
    <text evidence="8">The sequence shown here is derived from an EMBL/GenBank/DDBJ whole genome shotgun (WGS) entry which is preliminary data.</text>
</comment>
<name>A0AAE0KIF1_9PEZI</name>
<feature type="transmembrane region" description="Helical" evidence="6">
    <location>
        <begin position="127"/>
        <end position="149"/>
    </location>
</feature>
<keyword evidence="2 6" id="KW-0812">Transmembrane</keyword>
<evidence type="ECO:0000256" key="6">
    <source>
        <dbReference type="SAM" id="Phobius"/>
    </source>
</evidence>
<dbReference type="PANTHER" id="PTHR33048">
    <property type="entry name" value="PTH11-LIKE INTEGRAL MEMBRANE PROTEIN (AFU_ORTHOLOGUE AFUA_5G11245)"/>
    <property type="match status" value="1"/>
</dbReference>
<keyword evidence="4 6" id="KW-0472">Membrane</keyword>
<evidence type="ECO:0000259" key="7">
    <source>
        <dbReference type="Pfam" id="PF20684"/>
    </source>
</evidence>
<feature type="transmembrane region" description="Helical" evidence="6">
    <location>
        <begin position="199"/>
        <end position="222"/>
    </location>
</feature>
<proteinExistence type="inferred from homology"/>
<evidence type="ECO:0000313" key="9">
    <source>
        <dbReference type="Proteomes" id="UP001287356"/>
    </source>
</evidence>
<keyword evidence="3 6" id="KW-1133">Transmembrane helix</keyword>
<sequence>DKYLAHATQIFLVTYTGIIIAATQYGIGRHYRSLRHQDTVEAHRLMGTANFFGIGSIAISKSSFAVTLLRLSFRTWHRVLVWFIIVTVNLALWTTAAFIFTSCSPIARVWDPLVPGTCWNGRMLLDYNIFTGAWSAAMDFVLALFPWLLIMRLNMRRVEKIGGCVAMSLGVLSGITAIIKTSYINQSAKWRDYSSIDLLIWSAAETAVVITAASIPFLRLALREVRSHHYRPG</sequence>
<feature type="non-terminal residue" evidence="8">
    <location>
        <position position="1"/>
    </location>
</feature>
<dbReference type="PANTHER" id="PTHR33048:SF42">
    <property type="entry name" value="INTEGRAL MEMBRANE PROTEIN"/>
    <property type="match status" value="1"/>
</dbReference>
<keyword evidence="9" id="KW-1185">Reference proteome</keyword>
<comment type="subcellular location">
    <subcellularLocation>
        <location evidence="1">Membrane</location>
        <topology evidence="1">Multi-pass membrane protein</topology>
    </subcellularLocation>
</comment>
<comment type="similarity">
    <text evidence="5">Belongs to the SAT4 family.</text>
</comment>
<dbReference type="Pfam" id="PF20684">
    <property type="entry name" value="Fung_rhodopsin"/>
    <property type="match status" value="1"/>
</dbReference>
<evidence type="ECO:0000256" key="4">
    <source>
        <dbReference type="ARBA" id="ARBA00023136"/>
    </source>
</evidence>
<feature type="non-terminal residue" evidence="8">
    <location>
        <position position="233"/>
    </location>
</feature>
<reference evidence="8" key="1">
    <citation type="journal article" date="2023" name="Mol. Phylogenet. Evol.">
        <title>Genome-scale phylogeny and comparative genomics of the fungal order Sordariales.</title>
        <authorList>
            <person name="Hensen N."/>
            <person name="Bonometti L."/>
            <person name="Westerberg I."/>
            <person name="Brannstrom I.O."/>
            <person name="Guillou S."/>
            <person name="Cros-Aarteil S."/>
            <person name="Calhoun S."/>
            <person name="Haridas S."/>
            <person name="Kuo A."/>
            <person name="Mondo S."/>
            <person name="Pangilinan J."/>
            <person name="Riley R."/>
            <person name="LaButti K."/>
            <person name="Andreopoulos B."/>
            <person name="Lipzen A."/>
            <person name="Chen C."/>
            <person name="Yan M."/>
            <person name="Daum C."/>
            <person name="Ng V."/>
            <person name="Clum A."/>
            <person name="Steindorff A."/>
            <person name="Ohm R.A."/>
            <person name="Martin F."/>
            <person name="Silar P."/>
            <person name="Natvig D.O."/>
            <person name="Lalanne C."/>
            <person name="Gautier V."/>
            <person name="Ament-Velasquez S.L."/>
            <person name="Kruys A."/>
            <person name="Hutchinson M.I."/>
            <person name="Powell A.J."/>
            <person name="Barry K."/>
            <person name="Miller A.N."/>
            <person name="Grigoriev I.V."/>
            <person name="Debuchy R."/>
            <person name="Gladieux P."/>
            <person name="Hiltunen Thoren M."/>
            <person name="Johannesson H."/>
        </authorList>
    </citation>
    <scope>NUCLEOTIDE SEQUENCE</scope>
    <source>
        <strain evidence="8">CBS 958.72</strain>
    </source>
</reference>
<dbReference type="AlphaFoldDB" id="A0AAE0KIF1"/>